<comment type="caution">
    <text evidence="13">The sequence shown here is derived from an EMBL/GenBank/DDBJ whole genome shotgun (WGS) entry which is preliminary data.</text>
</comment>
<sequence>MSVHDLMRDNIRRLEPYKCARDEAGSGMRIYLDANENWAPIDGCVDINRYPDSSNLDVREAVGRAFGLPASSLAIGNGSDELIDLLIRIFCIPGKDSILVLPPTYGEYSVLASINDVRVVECPLREDFSIDEEATAEMMRRHRPKLTFFCSPNNPSGNSLCRDVMLRLAALNEGITVVDEAYIDFTDKPGITLEDIRANDRIVVLRTLSKAWALAGARIGIMLACDEILEASYNVKYPYNISRPAATEAIKALSCTDAFRRRLEEEKANRAWLMEAMRALPIVRQVLSSDANFFLARFDEPRRIYEELKGRGIVLRDRSGMLHCDGCLRITVGSRSECEELVRTLEELCS</sequence>
<dbReference type="GO" id="GO:0030170">
    <property type="term" value="F:pyridoxal phosphate binding"/>
    <property type="evidence" value="ECO:0007669"/>
    <property type="project" value="InterPro"/>
</dbReference>
<evidence type="ECO:0000256" key="4">
    <source>
        <dbReference type="ARBA" id="ARBA00011738"/>
    </source>
</evidence>
<keyword evidence="9 11" id="KW-0368">Histidine biosynthesis</keyword>
<keyword evidence="6 11" id="KW-0028">Amino-acid biosynthesis</keyword>
<comment type="similarity">
    <text evidence="3 11">Belongs to the class-II pyridoxal-phosphate-dependent aminotransferase family. Histidinol-phosphate aminotransferase subfamily.</text>
</comment>
<dbReference type="InterPro" id="IPR001917">
    <property type="entry name" value="Aminotrans_II_pyridoxalP_BS"/>
</dbReference>
<comment type="pathway">
    <text evidence="2 11">Amino-acid biosynthesis; L-histidine biosynthesis; L-histidine from 5-phospho-alpha-D-ribose 1-diphosphate: step 7/9.</text>
</comment>
<keyword evidence="7 11" id="KW-0808">Transferase</keyword>
<accession>A0A9D9E8Y4</accession>
<dbReference type="Gene3D" id="3.90.1150.10">
    <property type="entry name" value="Aspartate Aminotransferase, domain 1"/>
    <property type="match status" value="1"/>
</dbReference>
<protein>
    <recommendedName>
        <fullName evidence="11">Histidinol-phosphate aminotransferase</fullName>
        <ecNumber evidence="11">2.6.1.9</ecNumber>
    </recommendedName>
    <alternativeName>
        <fullName evidence="11">Imidazole acetol-phosphate transaminase</fullName>
    </alternativeName>
</protein>
<keyword evidence="8 11" id="KW-0663">Pyridoxal phosphate</keyword>
<evidence type="ECO:0000256" key="9">
    <source>
        <dbReference type="ARBA" id="ARBA00023102"/>
    </source>
</evidence>
<dbReference type="SUPFAM" id="SSF53383">
    <property type="entry name" value="PLP-dependent transferases"/>
    <property type="match status" value="1"/>
</dbReference>
<dbReference type="InterPro" id="IPR004839">
    <property type="entry name" value="Aminotransferase_I/II_large"/>
</dbReference>
<dbReference type="EMBL" id="JADIMU010000045">
    <property type="protein sequence ID" value="MBO8443496.1"/>
    <property type="molecule type" value="Genomic_DNA"/>
</dbReference>
<comment type="subunit">
    <text evidence="4 11">Homodimer.</text>
</comment>
<reference evidence="13" key="2">
    <citation type="journal article" date="2021" name="PeerJ">
        <title>Extensive microbial diversity within the chicken gut microbiome revealed by metagenomics and culture.</title>
        <authorList>
            <person name="Gilroy R."/>
            <person name="Ravi A."/>
            <person name="Getino M."/>
            <person name="Pursley I."/>
            <person name="Horton D.L."/>
            <person name="Alikhan N.F."/>
            <person name="Baker D."/>
            <person name="Gharbi K."/>
            <person name="Hall N."/>
            <person name="Watson M."/>
            <person name="Adriaenssens E.M."/>
            <person name="Foster-Nyarko E."/>
            <person name="Jarju S."/>
            <person name="Secka A."/>
            <person name="Antonio M."/>
            <person name="Oren A."/>
            <person name="Chaudhuri R.R."/>
            <person name="La Ragione R."/>
            <person name="Hildebrand F."/>
            <person name="Pallen M.J."/>
        </authorList>
    </citation>
    <scope>NUCLEOTIDE SEQUENCE</scope>
    <source>
        <strain evidence="13">11167</strain>
    </source>
</reference>
<evidence type="ECO:0000259" key="12">
    <source>
        <dbReference type="Pfam" id="PF00155"/>
    </source>
</evidence>
<dbReference type="InterPro" id="IPR015422">
    <property type="entry name" value="PyrdxlP-dep_Trfase_small"/>
</dbReference>
<proteinExistence type="inferred from homology"/>
<keyword evidence="5 11" id="KW-0032">Aminotransferase</keyword>
<evidence type="ECO:0000256" key="11">
    <source>
        <dbReference type="HAMAP-Rule" id="MF_01023"/>
    </source>
</evidence>
<gene>
    <name evidence="11 13" type="primary">hisC</name>
    <name evidence="13" type="ORF">IAC42_07025</name>
</gene>
<dbReference type="Pfam" id="PF00155">
    <property type="entry name" value="Aminotran_1_2"/>
    <property type="match status" value="1"/>
</dbReference>
<dbReference type="InterPro" id="IPR005861">
    <property type="entry name" value="HisP_aminotrans"/>
</dbReference>
<dbReference type="GO" id="GO:0004400">
    <property type="term" value="F:histidinol-phosphate transaminase activity"/>
    <property type="evidence" value="ECO:0007669"/>
    <property type="project" value="UniProtKB-UniRule"/>
</dbReference>
<evidence type="ECO:0000256" key="10">
    <source>
        <dbReference type="ARBA" id="ARBA00047481"/>
    </source>
</evidence>
<evidence type="ECO:0000256" key="5">
    <source>
        <dbReference type="ARBA" id="ARBA00022576"/>
    </source>
</evidence>
<evidence type="ECO:0000256" key="3">
    <source>
        <dbReference type="ARBA" id="ARBA00007970"/>
    </source>
</evidence>
<evidence type="ECO:0000313" key="13">
    <source>
        <dbReference type="EMBL" id="MBO8443496.1"/>
    </source>
</evidence>
<dbReference type="AlphaFoldDB" id="A0A9D9E8Y4"/>
<dbReference type="Proteomes" id="UP000823633">
    <property type="component" value="Unassembled WGS sequence"/>
</dbReference>
<evidence type="ECO:0000256" key="2">
    <source>
        <dbReference type="ARBA" id="ARBA00005011"/>
    </source>
</evidence>
<evidence type="ECO:0000313" key="14">
    <source>
        <dbReference type="Proteomes" id="UP000823633"/>
    </source>
</evidence>
<evidence type="ECO:0000256" key="6">
    <source>
        <dbReference type="ARBA" id="ARBA00022605"/>
    </source>
</evidence>
<reference evidence="13" key="1">
    <citation type="submission" date="2020-10" db="EMBL/GenBank/DDBJ databases">
        <authorList>
            <person name="Gilroy R."/>
        </authorList>
    </citation>
    <scope>NUCLEOTIDE SEQUENCE</scope>
    <source>
        <strain evidence="13">11167</strain>
    </source>
</reference>
<dbReference type="NCBIfam" id="TIGR01141">
    <property type="entry name" value="hisC"/>
    <property type="match status" value="1"/>
</dbReference>
<organism evidence="13 14">
    <name type="scientific">Candidatus Aphodenecus pullistercoris</name>
    <dbReference type="NCBI Taxonomy" id="2840669"/>
    <lineage>
        <taxon>Bacteria</taxon>
        <taxon>Pseudomonadati</taxon>
        <taxon>Spirochaetota</taxon>
        <taxon>Spirochaetia</taxon>
        <taxon>Spirochaetales</taxon>
        <taxon>Candidatus Aphodenecus</taxon>
    </lineage>
</organism>
<evidence type="ECO:0000256" key="7">
    <source>
        <dbReference type="ARBA" id="ARBA00022679"/>
    </source>
</evidence>
<comment type="cofactor">
    <cofactor evidence="1 11">
        <name>pyridoxal 5'-phosphate</name>
        <dbReference type="ChEBI" id="CHEBI:597326"/>
    </cofactor>
</comment>
<feature type="domain" description="Aminotransferase class I/classII large" evidence="12">
    <location>
        <begin position="45"/>
        <end position="345"/>
    </location>
</feature>
<evidence type="ECO:0000256" key="1">
    <source>
        <dbReference type="ARBA" id="ARBA00001933"/>
    </source>
</evidence>
<dbReference type="PANTHER" id="PTHR42885:SF2">
    <property type="entry name" value="HISTIDINOL-PHOSPHATE AMINOTRANSFERASE"/>
    <property type="match status" value="1"/>
</dbReference>
<name>A0A9D9E8Y4_9SPIR</name>
<dbReference type="CDD" id="cd00609">
    <property type="entry name" value="AAT_like"/>
    <property type="match status" value="1"/>
</dbReference>
<dbReference type="InterPro" id="IPR015421">
    <property type="entry name" value="PyrdxlP-dep_Trfase_major"/>
</dbReference>
<dbReference type="GO" id="GO:0000105">
    <property type="term" value="P:L-histidine biosynthetic process"/>
    <property type="evidence" value="ECO:0007669"/>
    <property type="project" value="UniProtKB-UniRule"/>
</dbReference>
<dbReference type="PANTHER" id="PTHR42885">
    <property type="entry name" value="HISTIDINOL-PHOSPHATE AMINOTRANSFERASE-RELATED"/>
    <property type="match status" value="1"/>
</dbReference>
<dbReference type="EC" id="2.6.1.9" evidence="11"/>
<evidence type="ECO:0000256" key="8">
    <source>
        <dbReference type="ARBA" id="ARBA00022898"/>
    </source>
</evidence>
<comment type="catalytic activity">
    <reaction evidence="10 11">
        <text>L-histidinol phosphate + 2-oxoglutarate = 3-(imidazol-4-yl)-2-oxopropyl phosphate + L-glutamate</text>
        <dbReference type="Rhea" id="RHEA:23744"/>
        <dbReference type="ChEBI" id="CHEBI:16810"/>
        <dbReference type="ChEBI" id="CHEBI:29985"/>
        <dbReference type="ChEBI" id="CHEBI:57766"/>
        <dbReference type="ChEBI" id="CHEBI:57980"/>
        <dbReference type="EC" id="2.6.1.9"/>
    </reaction>
</comment>
<dbReference type="Gene3D" id="3.40.640.10">
    <property type="entry name" value="Type I PLP-dependent aspartate aminotransferase-like (Major domain)"/>
    <property type="match status" value="1"/>
</dbReference>
<feature type="modified residue" description="N6-(pyridoxal phosphate)lysine" evidence="11">
    <location>
        <position position="210"/>
    </location>
</feature>
<dbReference type="InterPro" id="IPR015424">
    <property type="entry name" value="PyrdxlP-dep_Trfase"/>
</dbReference>
<dbReference type="HAMAP" id="MF_01023">
    <property type="entry name" value="HisC_aminotrans_2"/>
    <property type="match status" value="1"/>
</dbReference>
<dbReference type="PROSITE" id="PS00599">
    <property type="entry name" value="AA_TRANSFER_CLASS_2"/>
    <property type="match status" value="1"/>
</dbReference>